<keyword evidence="6" id="KW-0255">Endonuclease</keyword>
<dbReference type="InterPro" id="IPR012337">
    <property type="entry name" value="RNaseH-like_sf"/>
</dbReference>
<dbReference type="Pfam" id="PF00075">
    <property type="entry name" value="RNase_H"/>
    <property type="match status" value="1"/>
</dbReference>
<dbReference type="GO" id="GO:0043137">
    <property type="term" value="P:DNA replication, removal of RNA primer"/>
    <property type="evidence" value="ECO:0007669"/>
    <property type="project" value="TreeGrafter"/>
</dbReference>
<keyword evidence="5" id="KW-0479">Metal-binding</keyword>
<evidence type="ECO:0000256" key="5">
    <source>
        <dbReference type="ARBA" id="ARBA00022723"/>
    </source>
</evidence>
<dbReference type="Proteomes" id="UP001497472">
    <property type="component" value="Unassembled WGS sequence"/>
</dbReference>
<gene>
    <name evidence="9" type="ORF">LNINA_LOCUS9822</name>
</gene>
<accession>A0AAV1JME6</accession>
<evidence type="ECO:0000313" key="10">
    <source>
        <dbReference type="Proteomes" id="UP001497472"/>
    </source>
</evidence>
<dbReference type="PROSITE" id="PS50879">
    <property type="entry name" value="RNASE_H_1"/>
    <property type="match status" value="1"/>
</dbReference>
<keyword evidence="10" id="KW-1185">Reference proteome</keyword>
<dbReference type="InterPro" id="IPR036397">
    <property type="entry name" value="RNaseH_sf"/>
</dbReference>
<evidence type="ECO:0000256" key="2">
    <source>
        <dbReference type="ARBA" id="ARBA00005300"/>
    </source>
</evidence>
<dbReference type="InterPro" id="IPR002156">
    <property type="entry name" value="RNaseH_domain"/>
</dbReference>
<evidence type="ECO:0000313" key="9">
    <source>
        <dbReference type="EMBL" id="CAK1550606.1"/>
    </source>
</evidence>
<dbReference type="EMBL" id="CAVLEF010000083">
    <property type="protein sequence ID" value="CAK1550606.1"/>
    <property type="molecule type" value="Genomic_DNA"/>
</dbReference>
<dbReference type="CDD" id="cd09276">
    <property type="entry name" value="Rnase_HI_RT_non_LTR"/>
    <property type="match status" value="1"/>
</dbReference>
<reference evidence="9 10" key="1">
    <citation type="submission" date="2023-11" db="EMBL/GenBank/DDBJ databases">
        <authorList>
            <person name="Okamura Y."/>
        </authorList>
    </citation>
    <scope>NUCLEOTIDE SEQUENCE [LARGE SCALE GENOMIC DNA]</scope>
</reference>
<comment type="catalytic activity">
    <reaction evidence="1">
        <text>Endonucleolytic cleavage to 5'-phosphomonoester.</text>
        <dbReference type="EC" id="3.1.26.4"/>
    </reaction>
</comment>
<evidence type="ECO:0000256" key="7">
    <source>
        <dbReference type="ARBA" id="ARBA00022801"/>
    </source>
</evidence>
<protein>
    <recommendedName>
        <fullName evidence="3">ribonuclease H</fullName>
        <ecNumber evidence="3">3.1.26.4</ecNumber>
    </recommendedName>
</protein>
<evidence type="ECO:0000259" key="8">
    <source>
        <dbReference type="PROSITE" id="PS50879"/>
    </source>
</evidence>
<dbReference type="GO" id="GO:0004523">
    <property type="term" value="F:RNA-DNA hybrid ribonuclease activity"/>
    <property type="evidence" value="ECO:0007669"/>
    <property type="project" value="UniProtKB-EC"/>
</dbReference>
<name>A0AAV1JME6_9NEOP</name>
<sequence length="319" mass="36705">MSKSEILPQFSLSYDSKILHWDKIIIHRISTIEHKAQLSISDIKQRTEDFMDALYMGYARVFTDGSKTSHGSGCAFYDESADFGAKFRIKHPCIPIMGVELVAIMEAIHYIESTTHRKIVILTDSKSGLQHLIGCARGNSVGRNETYLIIKCIHRLIRNGVEVRLQWIPSHVGIMGNEIADSLAFEALKNGIPLDTTPHYSDHLSKVKMDNYIQFKSYFDDCSKSKGIWYKSIVNVPPRIPWFSSLNLTRKDLVICFRARTYHLPLNKFKFIMKKRDDPNCERCSRVEDFLHLVLECKINEQPRLELLSDSQCSARDFL</sequence>
<dbReference type="AlphaFoldDB" id="A0AAV1JME6"/>
<keyword evidence="7" id="KW-0378">Hydrolase</keyword>
<evidence type="ECO:0000256" key="3">
    <source>
        <dbReference type="ARBA" id="ARBA00012180"/>
    </source>
</evidence>
<comment type="similarity">
    <text evidence="2">Belongs to the RNase H family.</text>
</comment>
<proteinExistence type="inferred from homology"/>
<dbReference type="PANTHER" id="PTHR10642">
    <property type="entry name" value="RIBONUCLEASE H1"/>
    <property type="match status" value="1"/>
</dbReference>
<keyword evidence="4" id="KW-0540">Nuclease</keyword>
<organism evidence="9 10">
    <name type="scientific">Leptosia nina</name>
    <dbReference type="NCBI Taxonomy" id="320188"/>
    <lineage>
        <taxon>Eukaryota</taxon>
        <taxon>Metazoa</taxon>
        <taxon>Ecdysozoa</taxon>
        <taxon>Arthropoda</taxon>
        <taxon>Hexapoda</taxon>
        <taxon>Insecta</taxon>
        <taxon>Pterygota</taxon>
        <taxon>Neoptera</taxon>
        <taxon>Endopterygota</taxon>
        <taxon>Lepidoptera</taxon>
        <taxon>Glossata</taxon>
        <taxon>Ditrysia</taxon>
        <taxon>Papilionoidea</taxon>
        <taxon>Pieridae</taxon>
        <taxon>Pierinae</taxon>
        <taxon>Leptosia</taxon>
    </lineage>
</organism>
<dbReference type="PANTHER" id="PTHR10642:SF26">
    <property type="entry name" value="RIBONUCLEASE H1"/>
    <property type="match status" value="1"/>
</dbReference>
<comment type="caution">
    <text evidence="9">The sequence shown here is derived from an EMBL/GenBank/DDBJ whole genome shotgun (WGS) entry which is preliminary data.</text>
</comment>
<evidence type="ECO:0000256" key="1">
    <source>
        <dbReference type="ARBA" id="ARBA00000077"/>
    </source>
</evidence>
<dbReference type="SUPFAM" id="SSF53098">
    <property type="entry name" value="Ribonuclease H-like"/>
    <property type="match status" value="1"/>
</dbReference>
<dbReference type="GO" id="GO:0003676">
    <property type="term" value="F:nucleic acid binding"/>
    <property type="evidence" value="ECO:0007669"/>
    <property type="project" value="InterPro"/>
</dbReference>
<dbReference type="InterPro" id="IPR050092">
    <property type="entry name" value="RNase_H"/>
</dbReference>
<feature type="domain" description="RNase H type-1" evidence="8">
    <location>
        <begin position="55"/>
        <end position="189"/>
    </location>
</feature>
<dbReference type="Gene3D" id="3.30.420.10">
    <property type="entry name" value="Ribonuclease H-like superfamily/Ribonuclease H"/>
    <property type="match status" value="1"/>
</dbReference>
<dbReference type="EC" id="3.1.26.4" evidence="3"/>
<evidence type="ECO:0000256" key="4">
    <source>
        <dbReference type="ARBA" id="ARBA00022722"/>
    </source>
</evidence>
<evidence type="ECO:0000256" key="6">
    <source>
        <dbReference type="ARBA" id="ARBA00022759"/>
    </source>
</evidence>
<dbReference type="GO" id="GO:0046872">
    <property type="term" value="F:metal ion binding"/>
    <property type="evidence" value="ECO:0007669"/>
    <property type="project" value="UniProtKB-KW"/>
</dbReference>